<dbReference type="InterPro" id="IPR025048">
    <property type="entry name" value="DUF3987"/>
</dbReference>
<dbReference type="OrthoDB" id="8905164at2"/>
<evidence type="ECO:0000313" key="1">
    <source>
        <dbReference type="EMBL" id="OBV41652.1"/>
    </source>
</evidence>
<dbReference type="InterPro" id="IPR027417">
    <property type="entry name" value="P-loop_NTPase"/>
</dbReference>
<organism evidence="1 2">
    <name type="scientific">Janthinobacterium psychrotolerans</name>
    <dbReference type="NCBI Taxonomy" id="1747903"/>
    <lineage>
        <taxon>Bacteria</taxon>
        <taxon>Pseudomonadati</taxon>
        <taxon>Pseudomonadota</taxon>
        <taxon>Betaproteobacteria</taxon>
        <taxon>Burkholderiales</taxon>
        <taxon>Oxalobacteraceae</taxon>
        <taxon>Janthinobacterium</taxon>
    </lineage>
</organism>
<protein>
    <recommendedName>
        <fullName evidence="3">DUF3987 domain-containing protein</fullName>
    </recommendedName>
</protein>
<proteinExistence type="predicted"/>
<evidence type="ECO:0000313" key="2">
    <source>
        <dbReference type="Proteomes" id="UP000092713"/>
    </source>
</evidence>
<reference evidence="1 2" key="1">
    <citation type="submission" date="2016-04" db="EMBL/GenBank/DDBJ databases">
        <title>Draft genome sequence of Janthinobacterium psychrotolerans sp. nov., isolated from freshwater sediments in Denmark.</title>
        <authorList>
            <person name="Gong X."/>
            <person name="Skrivergaard S."/>
            <person name="Korsgaard B.S."/>
            <person name="Schreiber L."/>
            <person name="Marshall I.P."/>
            <person name="Finster K."/>
            <person name="Schramm A."/>
        </authorList>
    </citation>
    <scope>NUCLEOTIDE SEQUENCE [LARGE SCALE GENOMIC DNA]</scope>
    <source>
        <strain evidence="1 2">S3-2</strain>
    </source>
</reference>
<accession>A0A1A7C7F8</accession>
<dbReference type="EMBL" id="LOCQ01000023">
    <property type="protein sequence ID" value="OBV41652.1"/>
    <property type="molecule type" value="Genomic_DNA"/>
</dbReference>
<dbReference type="RefSeq" id="WP_065305809.1">
    <property type="nucleotide sequence ID" value="NZ_LOCQ01000023.1"/>
</dbReference>
<dbReference type="Pfam" id="PF13148">
    <property type="entry name" value="DUF3987"/>
    <property type="match status" value="1"/>
</dbReference>
<sequence length="436" mass="47933">MAYKPTTKSGNAVHAADVASEVKRAMREMFAEAAGKGQSAKNWAGGVSLDEQMEALNWRGDAAIPPGSPVHDILEAFKMHTDLPLDLSFHSFLFFLSNYFLSNGVSIKVGGQIVTPELWTVVLAPSGSGKSYSLSRIASHAPVGARATIEGFASGAKLIEMMRDNEEAGKPQAWLEDEFGQKLKALEQDGSPLFDAKAYLLKAYDGGPISRETKRDSIEVERSNLSIFGATVDSTFMKILTAESLLDGFAQRFAYVLAERDPERHFADYPIYSNEKIEEVTESAWARIMSVPLHSQYEYSSDALDAYKRHFTTMGRIIDAGKGLDVSFFRRLMQRSHRLALAYHIILGDASDKITVVDVEWAMRLTRLHIADAARLIAKKSPDANAALSKAMALEKRLTDSGKKVTPSAVRAGLHAARDDQALAEDIVATLKNMRQ</sequence>
<dbReference type="AlphaFoldDB" id="A0A1A7C7F8"/>
<keyword evidence="2" id="KW-1185">Reference proteome</keyword>
<dbReference type="SUPFAM" id="SSF52540">
    <property type="entry name" value="P-loop containing nucleoside triphosphate hydrolases"/>
    <property type="match status" value="1"/>
</dbReference>
<gene>
    <name evidence="1" type="ORF">ASR47_104012</name>
</gene>
<comment type="caution">
    <text evidence="1">The sequence shown here is derived from an EMBL/GenBank/DDBJ whole genome shotgun (WGS) entry which is preliminary data.</text>
</comment>
<name>A0A1A7C7F8_9BURK</name>
<evidence type="ECO:0008006" key="3">
    <source>
        <dbReference type="Google" id="ProtNLM"/>
    </source>
</evidence>
<dbReference type="Proteomes" id="UP000092713">
    <property type="component" value="Unassembled WGS sequence"/>
</dbReference>